<keyword evidence="2" id="KW-1185">Reference proteome</keyword>
<sequence length="123" mass="14042">MSPRYVLSEKLDNENADLVDCPRCGNRSLGLNSTGVQYLKGEADTLIPERGQKLHGLLMRMAGELHLSSPRLSSMFCSNFDFDGVNDDEIKNGHYEFRVLDVRTRTPKLVLQFIRRIPTSEWL</sequence>
<accession>A0ABP8N937</accession>
<dbReference type="EMBL" id="BAABGA010000058">
    <property type="protein sequence ID" value="GAA4462057.1"/>
    <property type="molecule type" value="Genomic_DNA"/>
</dbReference>
<evidence type="ECO:0000313" key="1">
    <source>
        <dbReference type="EMBL" id="GAA4462057.1"/>
    </source>
</evidence>
<organism evidence="1 2">
    <name type="scientific">Novipirellula rosea</name>
    <dbReference type="NCBI Taxonomy" id="1031540"/>
    <lineage>
        <taxon>Bacteria</taxon>
        <taxon>Pseudomonadati</taxon>
        <taxon>Planctomycetota</taxon>
        <taxon>Planctomycetia</taxon>
        <taxon>Pirellulales</taxon>
        <taxon>Pirellulaceae</taxon>
        <taxon>Novipirellula</taxon>
    </lineage>
</organism>
<dbReference type="Proteomes" id="UP001500840">
    <property type="component" value="Unassembled WGS sequence"/>
</dbReference>
<evidence type="ECO:0000313" key="2">
    <source>
        <dbReference type="Proteomes" id="UP001500840"/>
    </source>
</evidence>
<reference evidence="2" key="1">
    <citation type="journal article" date="2019" name="Int. J. Syst. Evol. Microbiol.">
        <title>The Global Catalogue of Microorganisms (GCM) 10K type strain sequencing project: providing services to taxonomists for standard genome sequencing and annotation.</title>
        <authorList>
            <consortium name="The Broad Institute Genomics Platform"/>
            <consortium name="The Broad Institute Genome Sequencing Center for Infectious Disease"/>
            <person name="Wu L."/>
            <person name="Ma J."/>
        </authorList>
    </citation>
    <scope>NUCLEOTIDE SEQUENCE [LARGE SCALE GENOMIC DNA]</scope>
    <source>
        <strain evidence="2">JCM 17759</strain>
    </source>
</reference>
<comment type="caution">
    <text evidence="1">The sequence shown here is derived from an EMBL/GenBank/DDBJ whole genome shotgun (WGS) entry which is preliminary data.</text>
</comment>
<proteinExistence type="predicted"/>
<gene>
    <name evidence="1" type="ORF">GCM10023156_45470</name>
</gene>
<protein>
    <submittedName>
        <fullName evidence="1">Uncharacterized protein</fullName>
    </submittedName>
</protein>
<name>A0ABP8N937_9BACT</name>